<dbReference type="InterPro" id="IPR050109">
    <property type="entry name" value="HTH-type_TetR-like_transc_reg"/>
</dbReference>
<proteinExistence type="predicted"/>
<dbReference type="InterPro" id="IPR023772">
    <property type="entry name" value="DNA-bd_HTH_TetR-type_CS"/>
</dbReference>
<dbReference type="EMBL" id="CP109527">
    <property type="protein sequence ID" value="WTY33547.1"/>
    <property type="molecule type" value="Genomic_DNA"/>
</dbReference>
<accession>A0ABZ1N0S6</accession>
<dbReference type="PANTHER" id="PTHR30055:SF160">
    <property type="entry name" value="TRANSCRIPTIONAL REGULATORY PROTEIN (PROBABLY ASNC-FAMILY)-RELATED"/>
    <property type="match status" value="1"/>
</dbReference>
<gene>
    <name evidence="4" type="ORF">OG308_19620</name>
</gene>
<dbReference type="PROSITE" id="PS50977">
    <property type="entry name" value="HTH_TETR_2"/>
    <property type="match status" value="1"/>
</dbReference>
<dbReference type="Gene3D" id="1.10.357.10">
    <property type="entry name" value="Tetracycline Repressor, domain 2"/>
    <property type="match status" value="1"/>
</dbReference>
<dbReference type="SUPFAM" id="SSF48498">
    <property type="entry name" value="Tetracyclin repressor-like, C-terminal domain"/>
    <property type="match status" value="1"/>
</dbReference>
<organism evidence="4 5">
    <name type="scientific">Nocardia salmonicida</name>
    <dbReference type="NCBI Taxonomy" id="53431"/>
    <lineage>
        <taxon>Bacteria</taxon>
        <taxon>Bacillati</taxon>
        <taxon>Actinomycetota</taxon>
        <taxon>Actinomycetes</taxon>
        <taxon>Mycobacteriales</taxon>
        <taxon>Nocardiaceae</taxon>
        <taxon>Nocardia</taxon>
    </lineage>
</organism>
<keyword evidence="1 2" id="KW-0238">DNA-binding</keyword>
<dbReference type="InterPro" id="IPR036271">
    <property type="entry name" value="Tet_transcr_reg_TetR-rel_C_sf"/>
</dbReference>
<dbReference type="InterPro" id="IPR001647">
    <property type="entry name" value="HTH_TetR"/>
</dbReference>
<reference evidence="4 5" key="1">
    <citation type="submission" date="2022-10" db="EMBL/GenBank/DDBJ databases">
        <title>The complete genomes of actinobacterial strains from the NBC collection.</title>
        <authorList>
            <person name="Joergensen T.S."/>
            <person name="Alvarez Arevalo M."/>
            <person name="Sterndorff E.B."/>
            <person name="Faurdal D."/>
            <person name="Vuksanovic O."/>
            <person name="Mourched A.-S."/>
            <person name="Charusanti P."/>
            <person name="Shaw S."/>
            <person name="Blin K."/>
            <person name="Weber T."/>
        </authorList>
    </citation>
    <scope>NUCLEOTIDE SEQUENCE [LARGE SCALE GENOMIC DNA]</scope>
    <source>
        <strain evidence="4 5">NBC_01413</strain>
    </source>
</reference>
<keyword evidence="5" id="KW-1185">Reference proteome</keyword>
<dbReference type="PROSITE" id="PS01081">
    <property type="entry name" value="HTH_TETR_1"/>
    <property type="match status" value="1"/>
</dbReference>
<evidence type="ECO:0000256" key="2">
    <source>
        <dbReference type="PROSITE-ProRule" id="PRU00335"/>
    </source>
</evidence>
<evidence type="ECO:0000256" key="1">
    <source>
        <dbReference type="ARBA" id="ARBA00023125"/>
    </source>
</evidence>
<evidence type="ECO:0000313" key="5">
    <source>
        <dbReference type="Proteomes" id="UP001621418"/>
    </source>
</evidence>
<protein>
    <submittedName>
        <fullName evidence="4">TetR/AcrR family transcriptional regulator</fullName>
    </submittedName>
</protein>
<dbReference type="RefSeq" id="WP_405145760.1">
    <property type="nucleotide sequence ID" value="NZ_CP109527.1"/>
</dbReference>
<evidence type="ECO:0000313" key="4">
    <source>
        <dbReference type="EMBL" id="WTY33547.1"/>
    </source>
</evidence>
<dbReference type="PRINTS" id="PR00455">
    <property type="entry name" value="HTHTETR"/>
</dbReference>
<sequence length="204" mass="22173">MSTSFAAARSGTRHSTQRGRLVTAARASFTAHGYHGTTMDTVSAVADVTKPVLYRYFSTKSALYLAVILEYLAELTDRLSEVRDAASSDFDRVWRTVEVLFDLVESGPHSTPTLVFNSGALGDQAVEARIATALAEFVATLATHLHPDDVGRHRTRLLAYGLIGATLAAADEWHRARQPIPRRSALDAIAGWYCAGARETSSYT</sequence>
<dbReference type="SUPFAM" id="SSF46689">
    <property type="entry name" value="Homeodomain-like"/>
    <property type="match status" value="1"/>
</dbReference>
<feature type="DNA-binding region" description="H-T-H motif" evidence="2">
    <location>
        <begin position="38"/>
        <end position="57"/>
    </location>
</feature>
<dbReference type="PANTHER" id="PTHR30055">
    <property type="entry name" value="HTH-TYPE TRANSCRIPTIONAL REGULATOR RUTR"/>
    <property type="match status" value="1"/>
</dbReference>
<dbReference type="Pfam" id="PF00440">
    <property type="entry name" value="TetR_N"/>
    <property type="match status" value="1"/>
</dbReference>
<evidence type="ECO:0000259" key="3">
    <source>
        <dbReference type="PROSITE" id="PS50977"/>
    </source>
</evidence>
<dbReference type="Proteomes" id="UP001621418">
    <property type="component" value="Chromosome"/>
</dbReference>
<feature type="domain" description="HTH tetR-type" evidence="3">
    <location>
        <begin position="15"/>
        <end position="75"/>
    </location>
</feature>
<dbReference type="InterPro" id="IPR009057">
    <property type="entry name" value="Homeodomain-like_sf"/>
</dbReference>
<name>A0ABZ1N0S6_9NOCA</name>